<accession>A0A195BY40</accession>
<dbReference type="AlphaFoldDB" id="A0A195BY40"/>
<evidence type="ECO:0000313" key="1">
    <source>
        <dbReference type="EMBL" id="KYM93215.1"/>
    </source>
</evidence>
<gene>
    <name evidence="1" type="ORF">ALC53_00151</name>
</gene>
<protein>
    <submittedName>
        <fullName evidence="1">Uncharacterized protein</fullName>
    </submittedName>
</protein>
<proteinExistence type="predicted"/>
<keyword evidence="2" id="KW-1185">Reference proteome</keyword>
<evidence type="ECO:0000313" key="2">
    <source>
        <dbReference type="Proteomes" id="UP000078540"/>
    </source>
</evidence>
<organism evidence="1 2">
    <name type="scientific">Atta colombica</name>
    <dbReference type="NCBI Taxonomy" id="520822"/>
    <lineage>
        <taxon>Eukaryota</taxon>
        <taxon>Metazoa</taxon>
        <taxon>Ecdysozoa</taxon>
        <taxon>Arthropoda</taxon>
        <taxon>Hexapoda</taxon>
        <taxon>Insecta</taxon>
        <taxon>Pterygota</taxon>
        <taxon>Neoptera</taxon>
        <taxon>Endopterygota</taxon>
        <taxon>Hymenoptera</taxon>
        <taxon>Apocrita</taxon>
        <taxon>Aculeata</taxon>
        <taxon>Formicoidea</taxon>
        <taxon>Formicidae</taxon>
        <taxon>Myrmicinae</taxon>
        <taxon>Atta</taxon>
    </lineage>
</organism>
<dbReference type="Proteomes" id="UP000078540">
    <property type="component" value="Unassembled WGS sequence"/>
</dbReference>
<name>A0A195BY40_9HYME</name>
<reference evidence="1 2" key="1">
    <citation type="submission" date="2015-09" db="EMBL/GenBank/DDBJ databases">
        <title>Atta colombica WGS genome.</title>
        <authorList>
            <person name="Nygaard S."/>
            <person name="Hu H."/>
            <person name="Boomsma J."/>
            <person name="Zhang G."/>
        </authorList>
    </citation>
    <scope>NUCLEOTIDE SEQUENCE [LARGE SCALE GENOMIC DNA]</scope>
    <source>
        <strain evidence="1">Treedump-2</strain>
        <tissue evidence="1">Whole body</tissue>
    </source>
</reference>
<sequence length="122" mass="13463">MTEYKLRPQTAQQQYDLYTRVDFTYPITRRLEMTPPLRQSGFHSNAKCPVVPFVQSVQGLASNVFLHDVLQENLPSGFAVEDEPCSSDAPLLGEARPEFDECGAEVLVVDASPRPSCSATSA</sequence>
<dbReference type="EMBL" id="KQ976394">
    <property type="protein sequence ID" value="KYM93215.1"/>
    <property type="molecule type" value="Genomic_DNA"/>
</dbReference>